<dbReference type="EMBL" id="PCUC01000118">
    <property type="protein sequence ID" value="PIQ06219.1"/>
    <property type="molecule type" value="Genomic_DNA"/>
</dbReference>
<name>A0A2H0FI26_9BACT</name>
<evidence type="ECO:0000313" key="3">
    <source>
        <dbReference type="EMBL" id="PIQ06219.1"/>
    </source>
</evidence>
<feature type="coiled-coil region" evidence="1">
    <location>
        <begin position="73"/>
        <end position="146"/>
    </location>
</feature>
<keyword evidence="1" id="KW-0175">Coiled coil</keyword>
<evidence type="ECO:0000256" key="1">
    <source>
        <dbReference type="SAM" id="Coils"/>
    </source>
</evidence>
<dbReference type="Proteomes" id="UP000230778">
    <property type="component" value="Unassembled WGS sequence"/>
</dbReference>
<proteinExistence type="predicted"/>
<sequence length="148" mass="16918">MVPIGAFVAVLCLAFLAVGAAFGFFFRRIRSTEEAKQPSETETQRLRRETKEIRAGTEKLRTACSPLSAPEAVEALIERLDRVHAEADHLDAQLDRKREILKASFGEKIRQAENKVKQLQLQNTPKDEIDKAQKELEELINQREEQFK</sequence>
<keyword evidence="2" id="KW-0472">Membrane</keyword>
<evidence type="ECO:0000256" key="2">
    <source>
        <dbReference type="SAM" id="Phobius"/>
    </source>
</evidence>
<gene>
    <name evidence="3" type="ORF">COW72_02170</name>
</gene>
<accession>A0A2H0FI26</accession>
<keyword evidence="2" id="KW-1133">Transmembrane helix</keyword>
<evidence type="ECO:0000313" key="4">
    <source>
        <dbReference type="Proteomes" id="UP000230778"/>
    </source>
</evidence>
<reference evidence="3 4" key="1">
    <citation type="submission" date="2017-09" db="EMBL/GenBank/DDBJ databases">
        <title>Depth-based differentiation of microbial function through sediment-hosted aquifers and enrichment of novel symbionts in the deep terrestrial subsurface.</title>
        <authorList>
            <person name="Probst A.J."/>
            <person name="Ladd B."/>
            <person name="Jarett J.K."/>
            <person name="Geller-Mcgrath D.E."/>
            <person name="Sieber C.M."/>
            <person name="Emerson J.B."/>
            <person name="Anantharaman K."/>
            <person name="Thomas B.C."/>
            <person name="Malmstrom R."/>
            <person name="Stieglmeier M."/>
            <person name="Klingl A."/>
            <person name="Woyke T."/>
            <person name="Ryan C.M."/>
            <person name="Banfield J.F."/>
        </authorList>
    </citation>
    <scope>NUCLEOTIDE SEQUENCE [LARGE SCALE GENOMIC DNA]</scope>
    <source>
        <strain evidence="3">CG18_big_fil_WC_8_21_14_2_50_37_10</strain>
    </source>
</reference>
<organism evidence="3 4">
    <name type="scientific">Candidatus Nealsonbacteria bacterium CG18_big_fil_WC_8_21_14_2_50_37_10</name>
    <dbReference type="NCBI Taxonomy" id="1974717"/>
    <lineage>
        <taxon>Bacteria</taxon>
        <taxon>Candidatus Nealsoniibacteriota</taxon>
    </lineage>
</organism>
<comment type="caution">
    <text evidence="3">The sequence shown here is derived from an EMBL/GenBank/DDBJ whole genome shotgun (WGS) entry which is preliminary data.</text>
</comment>
<feature type="transmembrane region" description="Helical" evidence="2">
    <location>
        <begin position="6"/>
        <end position="26"/>
    </location>
</feature>
<protein>
    <submittedName>
        <fullName evidence="3">Uncharacterized protein</fullName>
    </submittedName>
</protein>
<keyword evidence="2" id="KW-0812">Transmembrane</keyword>
<dbReference type="AlphaFoldDB" id="A0A2H0FI26"/>